<organism evidence="1 2">
    <name type="scientific">Lentinus brumalis</name>
    <dbReference type="NCBI Taxonomy" id="2498619"/>
    <lineage>
        <taxon>Eukaryota</taxon>
        <taxon>Fungi</taxon>
        <taxon>Dikarya</taxon>
        <taxon>Basidiomycota</taxon>
        <taxon>Agaricomycotina</taxon>
        <taxon>Agaricomycetes</taxon>
        <taxon>Polyporales</taxon>
        <taxon>Polyporaceae</taxon>
        <taxon>Lentinus</taxon>
    </lineage>
</organism>
<dbReference type="Proteomes" id="UP000256964">
    <property type="component" value="Unassembled WGS sequence"/>
</dbReference>
<proteinExistence type="predicted"/>
<evidence type="ECO:0000313" key="1">
    <source>
        <dbReference type="EMBL" id="RDX41450.1"/>
    </source>
</evidence>
<accession>A0A371CME8</accession>
<evidence type="ECO:0000313" key="2">
    <source>
        <dbReference type="Proteomes" id="UP000256964"/>
    </source>
</evidence>
<dbReference type="OrthoDB" id="3232438at2759"/>
<dbReference type="InterPro" id="IPR041078">
    <property type="entry name" value="Plavaka"/>
</dbReference>
<protein>
    <recommendedName>
        <fullName evidence="3">CxC2-like cysteine cluster KDZ transposase-associated domain-containing protein</fullName>
    </recommendedName>
</protein>
<reference evidence="1 2" key="1">
    <citation type="journal article" date="2018" name="Biotechnol. Biofuels">
        <title>Integrative visual omics of the white-rot fungus Polyporus brumalis exposes the biotechnological potential of its oxidative enzymes for delignifying raw plant biomass.</title>
        <authorList>
            <person name="Miyauchi S."/>
            <person name="Rancon A."/>
            <person name="Drula E."/>
            <person name="Hage H."/>
            <person name="Chaduli D."/>
            <person name="Favel A."/>
            <person name="Grisel S."/>
            <person name="Henrissat B."/>
            <person name="Herpoel-Gimbert I."/>
            <person name="Ruiz-Duenas F.J."/>
            <person name="Chevret D."/>
            <person name="Hainaut M."/>
            <person name="Lin J."/>
            <person name="Wang M."/>
            <person name="Pangilinan J."/>
            <person name="Lipzen A."/>
            <person name="Lesage-Meessen L."/>
            <person name="Navarro D."/>
            <person name="Riley R."/>
            <person name="Grigoriev I.V."/>
            <person name="Zhou S."/>
            <person name="Raouche S."/>
            <person name="Rosso M.N."/>
        </authorList>
    </citation>
    <scope>NUCLEOTIDE SEQUENCE [LARGE SCALE GENOMIC DNA]</scope>
    <source>
        <strain evidence="1 2">BRFM 1820</strain>
    </source>
</reference>
<gene>
    <name evidence="1" type="ORF">OH76DRAFT_1459168</name>
</gene>
<dbReference type="EMBL" id="KZ857512">
    <property type="protein sequence ID" value="RDX41450.1"/>
    <property type="molecule type" value="Genomic_DNA"/>
</dbReference>
<dbReference type="AlphaFoldDB" id="A0A371CME8"/>
<dbReference type="Pfam" id="PF18759">
    <property type="entry name" value="Plavaka"/>
    <property type="match status" value="1"/>
</dbReference>
<evidence type="ECO:0008006" key="3">
    <source>
        <dbReference type="Google" id="ProtNLM"/>
    </source>
</evidence>
<keyword evidence="2" id="KW-1185">Reference proteome</keyword>
<sequence length="725" mass="83037">MGNPYAPFASRLDWQLAQWAKLRGTGSTAFTELLAIEEVAERLALSYKNTCELNHIIDHKLPNVWLHFKRKEIILGGQVYECVESLFGDPDFASILLQVPERHYSDADCTMRVYFDMNTRKWWWVTQKELEKRNPGAMVIPIIISSDKMQLTVFGNKSAYPVYMTLGNLPKEVCCKPSRRGQILLAYLPMTHLKQITIKSACRRVLANLFHAFRESGMPIASWDGLVRHGHPILTVYVGDYPEQVLVVGCKTGECPKCPVPHDEVGKSCNTERPLRNLSRVLDALDSLDEGPRARSGRTYPTPTSTMLSHPDILYQLYQGIIKHLLAWLQEAYGEEEIHAHCHHLPPNHHLQQFTKGLSGLSSVTSKEHQDMCRILLGLIIGLPVPNGASPICLVQVTHAILDFLYPAQYTTQTSRTLSLLDNALKVFHANKEIFVDLGIWTHWHLPKLHSLDHYQHSIELFDMTDNYDMQYSECLHIDMAKEAYRVTNKKDTWPQMMQWLERREKILQHEQFVQWRLASMTLAAAIQVPSHAALAATDPAGKPRRHIEMTTHTTVKAVKHGALAECYGATYFLQLNHPHFTSAQQERTAASVYFHFNTILVFHKVKFWLEDPHGFMLPELQSVIHCRPMQHNKQGDCLPGRFDTTLWFTTFGEPSANHGLYKIKHSVCDHDCICPVEQLECSCHLLPEFGCVACREWTADNVLNECPVFFLNAFWDCHMYKFAY</sequence>
<name>A0A371CME8_9APHY</name>